<evidence type="ECO:0008006" key="5">
    <source>
        <dbReference type="Google" id="ProtNLM"/>
    </source>
</evidence>
<feature type="region of interest" description="Disordered" evidence="2">
    <location>
        <begin position="164"/>
        <end position="214"/>
    </location>
</feature>
<dbReference type="AlphaFoldDB" id="A0A6L6Q8S8"/>
<reference evidence="3 4" key="1">
    <citation type="submission" date="2019-11" db="EMBL/GenBank/DDBJ databases">
        <title>Type strains purchased from KCTC, JCM and DSMZ.</title>
        <authorList>
            <person name="Lu H."/>
        </authorList>
    </citation>
    <scope>NUCLEOTIDE SEQUENCE [LARGE SCALE GENOMIC DNA]</scope>
    <source>
        <strain evidence="3 4">KCTC 42409</strain>
    </source>
</reference>
<dbReference type="NCBIfam" id="NF042916">
    <property type="entry name" value="IncP_KfrC_dom"/>
    <property type="match status" value="1"/>
</dbReference>
<organism evidence="3 4">
    <name type="scientific">Pseudoduganella ginsengisoli</name>
    <dbReference type="NCBI Taxonomy" id="1462440"/>
    <lineage>
        <taxon>Bacteria</taxon>
        <taxon>Pseudomonadati</taxon>
        <taxon>Pseudomonadota</taxon>
        <taxon>Betaproteobacteria</taxon>
        <taxon>Burkholderiales</taxon>
        <taxon>Oxalobacteraceae</taxon>
        <taxon>Telluria group</taxon>
        <taxon>Pseudoduganella</taxon>
    </lineage>
</organism>
<evidence type="ECO:0000256" key="2">
    <source>
        <dbReference type="SAM" id="MobiDB-lite"/>
    </source>
</evidence>
<keyword evidence="1" id="KW-0175">Coiled coil</keyword>
<dbReference type="RefSeq" id="WP_155442209.1">
    <property type="nucleotide sequence ID" value="NZ_WNLA01000032.1"/>
</dbReference>
<sequence length="214" mass="24171">MASLNITNSHVGSKFPGSVSDDSGVEVELGAIRSDTSQISQVTANLVVQDDTIKTKNVSQADSIEERYAASLAEQIELKRAQANHLEQRLTKQAQQQTERLGKLKQNQPRIFSFPATKRRWQNEVRKESNRLQQTNARLVTVRDIRDGMGPLIPRLQEISAAKLRAKQPDLARARDEALRQERAKMQEGRRKGIGEQEQKKARPRSHDLSLKNS</sequence>
<keyword evidence="4" id="KW-1185">Reference proteome</keyword>
<comment type="caution">
    <text evidence="3">The sequence shown here is derived from an EMBL/GenBank/DDBJ whole genome shotgun (WGS) entry which is preliminary data.</text>
</comment>
<name>A0A6L6Q8S8_9BURK</name>
<evidence type="ECO:0000256" key="1">
    <source>
        <dbReference type="SAM" id="Coils"/>
    </source>
</evidence>
<dbReference type="Proteomes" id="UP000484015">
    <property type="component" value="Unassembled WGS sequence"/>
</dbReference>
<feature type="region of interest" description="Disordered" evidence="2">
    <location>
        <begin position="1"/>
        <end position="22"/>
    </location>
</feature>
<dbReference type="EMBL" id="WNLA01000032">
    <property type="protein sequence ID" value="MTW05864.1"/>
    <property type="molecule type" value="Genomic_DNA"/>
</dbReference>
<protein>
    <recommendedName>
        <fullName evidence="5">Conjugal transfer protein</fullName>
    </recommendedName>
</protein>
<feature type="compositionally biased region" description="Basic and acidic residues" evidence="2">
    <location>
        <begin position="167"/>
        <end position="214"/>
    </location>
</feature>
<dbReference type="InterPro" id="IPR050043">
    <property type="entry name" value="KfrC-like_dom"/>
</dbReference>
<gene>
    <name evidence="3" type="ORF">GM668_27680</name>
</gene>
<feature type="coiled-coil region" evidence="1">
    <location>
        <begin position="69"/>
        <end position="138"/>
    </location>
</feature>
<evidence type="ECO:0000313" key="4">
    <source>
        <dbReference type="Proteomes" id="UP000484015"/>
    </source>
</evidence>
<feature type="compositionally biased region" description="Polar residues" evidence="2">
    <location>
        <begin position="1"/>
        <end position="11"/>
    </location>
</feature>
<accession>A0A6L6Q8S8</accession>
<proteinExistence type="predicted"/>
<evidence type="ECO:0000313" key="3">
    <source>
        <dbReference type="EMBL" id="MTW05864.1"/>
    </source>
</evidence>